<dbReference type="KEGG" id="slb:AWJ20_4174"/>
<dbReference type="AlphaFoldDB" id="A0A161HJ55"/>
<evidence type="ECO:0000313" key="2">
    <source>
        <dbReference type="Proteomes" id="UP000189580"/>
    </source>
</evidence>
<dbReference type="OrthoDB" id="2209940at2759"/>
<dbReference type="RefSeq" id="XP_018733845.1">
    <property type="nucleotide sequence ID" value="XM_018881235.1"/>
</dbReference>
<organism evidence="1 2">
    <name type="scientific">Sugiyamaella lignohabitans</name>
    <dbReference type="NCBI Taxonomy" id="796027"/>
    <lineage>
        <taxon>Eukaryota</taxon>
        <taxon>Fungi</taxon>
        <taxon>Dikarya</taxon>
        <taxon>Ascomycota</taxon>
        <taxon>Saccharomycotina</taxon>
        <taxon>Dipodascomycetes</taxon>
        <taxon>Dipodascales</taxon>
        <taxon>Trichomonascaceae</taxon>
        <taxon>Sugiyamaella</taxon>
    </lineage>
</organism>
<name>A0A161HJ55_9ASCO</name>
<dbReference type="InterPro" id="IPR005624">
    <property type="entry name" value="PduO/GlcC-like"/>
</dbReference>
<reference evidence="1 2" key="1">
    <citation type="submission" date="2016-02" db="EMBL/GenBank/DDBJ databases">
        <title>Complete genome sequence and transcriptome regulation of the pentose utilising yeast Sugiyamaella lignohabitans.</title>
        <authorList>
            <person name="Bellasio M."/>
            <person name="Peymann A."/>
            <person name="Valli M."/>
            <person name="Sipitzky M."/>
            <person name="Graf A."/>
            <person name="Sauer M."/>
            <person name="Marx H."/>
            <person name="Mattanovich D."/>
        </authorList>
    </citation>
    <scope>NUCLEOTIDE SEQUENCE [LARGE SCALE GENOMIC DNA]</scope>
    <source>
        <strain evidence="1 2">CBS 10342</strain>
    </source>
</reference>
<proteinExistence type="predicted"/>
<dbReference type="Gene3D" id="3.30.450.150">
    <property type="entry name" value="Haem-degrading domain"/>
    <property type="match status" value="1"/>
</dbReference>
<dbReference type="GO" id="GO:0006620">
    <property type="term" value="P:post-translational protein targeting to endoplasmic reticulum membrane"/>
    <property type="evidence" value="ECO:0007669"/>
    <property type="project" value="TreeGrafter"/>
</dbReference>
<dbReference type="GO" id="GO:0072380">
    <property type="term" value="C:TRC complex"/>
    <property type="evidence" value="ECO:0007669"/>
    <property type="project" value="TreeGrafter"/>
</dbReference>
<dbReference type="GeneID" id="30036277"/>
<dbReference type="SUPFAM" id="SSF143744">
    <property type="entry name" value="GlcG-like"/>
    <property type="match status" value="1"/>
</dbReference>
<evidence type="ECO:0000313" key="1">
    <source>
        <dbReference type="EMBL" id="ANB11368.1"/>
    </source>
</evidence>
<dbReference type="PANTHER" id="PTHR28255">
    <property type="match status" value="1"/>
</dbReference>
<dbReference type="PIRSF" id="PIRSF008757">
    <property type="entry name" value="UCP008757"/>
    <property type="match status" value="1"/>
</dbReference>
<dbReference type="PANTHER" id="PTHR28255:SF1">
    <property type="entry name" value="UPF0303 PROTEIN YBR137W"/>
    <property type="match status" value="1"/>
</dbReference>
<sequence length="159" mass="17393">MSSEELLNQLRQHEKDAVLPAFNSDIAWQLGQIVRKNSLKFDKSVIISITGPNGLVLFQTTTGPGVTLDNQSWVNRKRRAVTYFEQASYLTGRTFALNGKTMADFGQPTADFATHGGGFPIRVKGLEGLAGVIVVSGLKQEDDHALAYNSIIELLNSLK</sequence>
<dbReference type="Proteomes" id="UP000189580">
    <property type="component" value="Chromosome c"/>
</dbReference>
<protein>
    <recommendedName>
        <fullName evidence="3">Heme-degrading domain-containing protein</fullName>
    </recommendedName>
</protein>
<dbReference type="InterPro" id="IPR038084">
    <property type="entry name" value="PduO/GlcC-like_sf"/>
</dbReference>
<dbReference type="InterPro" id="IPR010371">
    <property type="entry name" value="YBR137W-like"/>
</dbReference>
<evidence type="ECO:0008006" key="3">
    <source>
        <dbReference type="Google" id="ProtNLM"/>
    </source>
</evidence>
<gene>
    <name evidence="1" type="ORF">AWJ20_4174</name>
</gene>
<accession>A0A161HJ55</accession>
<keyword evidence="2" id="KW-1185">Reference proteome</keyword>
<dbReference type="EMBL" id="CP014500">
    <property type="protein sequence ID" value="ANB11368.1"/>
    <property type="molecule type" value="Genomic_DNA"/>
</dbReference>
<dbReference type="Pfam" id="PF03928">
    <property type="entry name" value="HbpS-like"/>
    <property type="match status" value="1"/>
</dbReference>